<dbReference type="PROSITE" id="PS51649">
    <property type="entry name" value="NPH3"/>
    <property type="match status" value="1"/>
</dbReference>
<dbReference type="Pfam" id="PF03000">
    <property type="entry name" value="NPH3"/>
    <property type="match status" value="1"/>
</dbReference>
<comment type="caution">
    <text evidence="6">The sequence shown here is derived from an EMBL/GenBank/DDBJ whole genome shotgun (WGS) entry which is preliminary data.</text>
</comment>
<feature type="region of interest" description="Disordered" evidence="4">
    <location>
        <begin position="1"/>
        <end position="20"/>
    </location>
</feature>
<organism evidence="6 7">
    <name type="scientific">Dendrobium nobile</name>
    <name type="common">Orchid</name>
    <dbReference type="NCBI Taxonomy" id="94219"/>
    <lineage>
        <taxon>Eukaryota</taxon>
        <taxon>Viridiplantae</taxon>
        <taxon>Streptophyta</taxon>
        <taxon>Embryophyta</taxon>
        <taxon>Tracheophyta</taxon>
        <taxon>Spermatophyta</taxon>
        <taxon>Magnoliopsida</taxon>
        <taxon>Liliopsida</taxon>
        <taxon>Asparagales</taxon>
        <taxon>Orchidaceae</taxon>
        <taxon>Epidendroideae</taxon>
        <taxon>Malaxideae</taxon>
        <taxon>Dendrobiinae</taxon>
        <taxon>Dendrobium</taxon>
    </lineage>
</organism>
<dbReference type="SUPFAM" id="SSF54695">
    <property type="entry name" value="POZ domain"/>
    <property type="match status" value="1"/>
</dbReference>
<reference evidence="6" key="1">
    <citation type="journal article" date="2022" name="Front. Genet.">
        <title>Chromosome-Scale Assembly of the Dendrobium nobile Genome Provides Insights Into the Molecular Mechanism of the Biosynthesis of the Medicinal Active Ingredient of Dendrobium.</title>
        <authorList>
            <person name="Xu Q."/>
            <person name="Niu S.-C."/>
            <person name="Li K.-L."/>
            <person name="Zheng P.-J."/>
            <person name="Zhang X.-J."/>
            <person name="Jia Y."/>
            <person name="Liu Y."/>
            <person name="Niu Y.-X."/>
            <person name="Yu L.-H."/>
            <person name="Chen D.-F."/>
            <person name="Zhang G.-Q."/>
        </authorList>
    </citation>
    <scope>NUCLEOTIDE SEQUENCE</scope>
    <source>
        <tissue evidence="6">Leaf</tissue>
    </source>
</reference>
<dbReference type="InterPro" id="IPR011333">
    <property type="entry name" value="SKP1/BTB/POZ_sf"/>
</dbReference>
<dbReference type="InterPro" id="IPR027356">
    <property type="entry name" value="NPH3_dom"/>
</dbReference>
<evidence type="ECO:0000313" key="6">
    <source>
        <dbReference type="EMBL" id="KAI0527163.1"/>
    </source>
</evidence>
<evidence type="ECO:0000256" key="4">
    <source>
        <dbReference type="SAM" id="MobiDB-lite"/>
    </source>
</evidence>
<keyword evidence="2" id="KW-0833">Ubl conjugation pathway</keyword>
<feature type="domain" description="NPH3" evidence="5">
    <location>
        <begin position="510"/>
        <end position="794"/>
    </location>
</feature>
<gene>
    <name evidence="6" type="ORF">KFK09_002762</name>
</gene>
<evidence type="ECO:0000256" key="1">
    <source>
        <dbReference type="ARBA" id="ARBA00004906"/>
    </source>
</evidence>
<evidence type="ECO:0000256" key="2">
    <source>
        <dbReference type="ARBA" id="ARBA00022786"/>
    </source>
</evidence>
<dbReference type="PANTHER" id="PTHR32370">
    <property type="entry name" value="OS12G0117600 PROTEIN"/>
    <property type="match status" value="1"/>
</dbReference>
<name>A0A8T3C853_DENNO</name>
<evidence type="ECO:0000256" key="3">
    <source>
        <dbReference type="PROSITE-ProRule" id="PRU00982"/>
    </source>
</evidence>
<feature type="compositionally biased region" description="Basic and acidic residues" evidence="4">
    <location>
        <begin position="253"/>
        <end position="266"/>
    </location>
</feature>
<comment type="pathway">
    <text evidence="1">Protein modification; protein ubiquitination.</text>
</comment>
<proteinExistence type="inferred from homology"/>
<evidence type="ECO:0000313" key="7">
    <source>
        <dbReference type="Proteomes" id="UP000829196"/>
    </source>
</evidence>
<dbReference type="EMBL" id="JAGYWB010000003">
    <property type="protein sequence ID" value="KAI0527163.1"/>
    <property type="molecule type" value="Genomic_DNA"/>
</dbReference>
<dbReference type="Proteomes" id="UP000829196">
    <property type="component" value="Unassembled WGS sequence"/>
</dbReference>
<dbReference type="OrthoDB" id="624345at2759"/>
<keyword evidence="7" id="KW-1185">Reference proteome</keyword>
<protein>
    <recommendedName>
        <fullName evidence="5">NPH3 domain-containing protein</fullName>
    </recommendedName>
</protein>
<feature type="region of interest" description="Disordered" evidence="4">
    <location>
        <begin position="177"/>
        <end position="217"/>
    </location>
</feature>
<comment type="similarity">
    <text evidence="3">Belongs to the NPH3 family.</text>
</comment>
<sequence>MYCRRSAVDDVRSRRSRAVDEDRRRIRWAVDEDRHRRRWACDDDRRRRRREIDDYPPLELPLQWRDPPPVYPSPFYSAARKGIPNQPIVVDDYPPLELPLRWRDPPPEYPPLELPLKWRDPPPLQCQIRDSLRFQHSNRAPPPLVANQHPFHQLEHVQQLGKGIHDLSPNLVAKHSRISPEFPSPAPAIPASVQDLANPAGDPTSAHPASDSPTRHVHELDLSRPVPVDLAIPATAAVLAMPAAADQVPIDPDLSRPVRTRTDSDSYPHSPADGDTDQTVSASEPGDDRDSLPDETIVSANQPDHNRLLLPLPVPLPQLTDPISSGAPASSDPVDSSHRSSGDRDNPDPLKVQFPLISKCGFIKKLLSEPNDKTSSIDLPDIPGGSEAFQLADKFCYGINFEINTENIAVFRCASEFLEMTEEVSTGNLLSRTEAYLEEVVLISLSGSVTVLHKSVELLPMAEKVKLVSRCIDAIAYLACSNSQFSTSSKGDSSHENSSSSVSQPRAIMDWWAEELIVLRIDTFQRVLMALKSRGFKQQALGPVIMLYAQNSLRGLDIFGRGRQKIEPKQEHEKKVVLETIVSLLPTETNTISVSFLSMLLRAALYLETTVACRLDLEKRISLQLTHAALDDLLIPSFSFNGDILFDIDTIQRIFINYLQHENDISRLGYNTDEDYLSPPHGDIERVGRLMESYLAEIALDPNLGIAKFVSFAELIPEQAKVTEDDMYIAIDIYLKAHQLLTEAERKIAPTHKIILGAYGDFSIISSSEIMNSKSNEVDDRHGTVRIGYLSSFDENEHKVHHVDWKTPRHVVISKSAFKVFDPGICCHRTSPPIIEPRTESSSFYARGE</sequence>
<evidence type="ECO:0000259" key="5">
    <source>
        <dbReference type="PROSITE" id="PS51649"/>
    </source>
</evidence>
<accession>A0A8T3C853</accession>
<dbReference type="InterPro" id="IPR043454">
    <property type="entry name" value="NPH3/RPT2-like"/>
</dbReference>
<feature type="region of interest" description="Disordered" evidence="4">
    <location>
        <begin position="249"/>
        <end position="350"/>
    </location>
</feature>
<feature type="compositionally biased region" description="Basic and acidic residues" evidence="4">
    <location>
        <begin position="335"/>
        <end position="348"/>
    </location>
</feature>
<dbReference type="AlphaFoldDB" id="A0A8T3C853"/>